<dbReference type="PANTHER" id="PTHR23427">
    <property type="entry name" value="SURFEIT LOCUS PROTEIN"/>
    <property type="match status" value="1"/>
</dbReference>
<accession>A0ABV4I335</accession>
<feature type="region of interest" description="Disordered" evidence="7">
    <location>
        <begin position="267"/>
        <end position="329"/>
    </location>
</feature>
<name>A0ABV4I335_9ACTN</name>
<evidence type="ECO:0000256" key="2">
    <source>
        <dbReference type="ARBA" id="ARBA00007165"/>
    </source>
</evidence>
<comment type="caution">
    <text evidence="6">Lacks conserved residue(s) required for the propagation of feature annotation.</text>
</comment>
<evidence type="ECO:0000256" key="6">
    <source>
        <dbReference type="RuleBase" id="RU363076"/>
    </source>
</evidence>
<gene>
    <name evidence="8" type="ORF">AB2L28_12565</name>
</gene>
<dbReference type="Pfam" id="PF02104">
    <property type="entry name" value="SURF1"/>
    <property type="match status" value="1"/>
</dbReference>
<organism evidence="8 9">
    <name type="scientific">Kineococcus mangrovi</name>
    <dbReference type="NCBI Taxonomy" id="1660183"/>
    <lineage>
        <taxon>Bacteria</taxon>
        <taxon>Bacillati</taxon>
        <taxon>Actinomycetota</taxon>
        <taxon>Actinomycetes</taxon>
        <taxon>Kineosporiales</taxon>
        <taxon>Kineosporiaceae</taxon>
        <taxon>Kineococcus</taxon>
    </lineage>
</organism>
<evidence type="ECO:0000313" key="8">
    <source>
        <dbReference type="EMBL" id="MEZ0493066.1"/>
    </source>
</evidence>
<comment type="subcellular location">
    <subcellularLocation>
        <location evidence="6">Cell membrane</location>
        <topology evidence="6">Multi-pass membrane protein</topology>
    </subcellularLocation>
    <subcellularLocation>
        <location evidence="1">Membrane</location>
    </subcellularLocation>
</comment>
<dbReference type="PANTHER" id="PTHR23427:SF2">
    <property type="entry name" value="SURFEIT LOCUS PROTEIN 1"/>
    <property type="match status" value="1"/>
</dbReference>
<dbReference type="EMBL" id="JBGGTQ010000005">
    <property type="protein sequence ID" value="MEZ0493066.1"/>
    <property type="molecule type" value="Genomic_DNA"/>
</dbReference>
<keyword evidence="6" id="KW-1003">Cell membrane</keyword>
<evidence type="ECO:0000256" key="3">
    <source>
        <dbReference type="ARBA" id="ARBA00022692"/>
    </source>
</evidence>
<dbReference type="RefSeq" id="WP_370719275.1">
    <property type="nucleotide sequence ID" value="NZ_JBGGTQ010000005.1"/>
</dbReference>
<evidence type="ECO:0000256" key="7">
    <source>
        <dbReference type="SAM" id="MobiDB-lite"/>
    </source>
</evidence>
<protein>
    <recommendedName>
        <fullName evidence="6">SURF1-like protein</fullName>
    </recommendedName>
</protein>
<proteinExistence type="inferred from homology"/>
<evidence type="ECO:0000256" key="1">
    <source>
        <dbReference type="ARBA" id="ARBA00004370"/>
    </source>
</evidence>
<evidence type="ECO:0000256" key="4">
    <source>
        <dbReference type="ARBA" id="ARBA00022989"/>
    </source>
</evidence>
<feature type="compositionally biased region" description="Low complexity" evidence="7">
    <location>
        <begin position="274"/>
        <end position="285"/>
    </location>
</feature>
<sequence length="329" mass="35272">MRGAGVRDARPASRNVLRLLREPRWLRGLALAVLVALVCCALGRWQWHRREERLAANAPLVQNYDAAPVPVDSVLGDGQVLAPGDVWTPVRLTGTYDTDATVLVRNRPRDERFGYEVLVPLVQDDGTALLVDRGWLPAGDDSTERPDAVPAPPAGRVTVVARLRQWEDDKRGRVPAGQVTSIAGDSVTAAVEGALDDPPRLLGGYALLASEAPASGTSPAAVPAPAPAERPAVDEGPHLAYTVQWFGFALTALVVWVVAGRRELQARAEEDQTPQDPTPGTTPGTAQDRAPRGAGTTSAAPPAPRRRRRREGVDEAAEDAELDARVEHR</sequence>
<comment type="similarity">
    <text evidence="2 6">Belongs to the SURF1 family.</text>
</comment>
<dbReference type="CDD" id="cd06662">
    <property type="entry name" value="SURF1"/>
    <property type="match status" value="1"/>
</dbReference>
<reference evidence="8 9" key="1">
    <citation type="submission" date="2024-07" db="EMBL/GenBank/DDBJ databases">
        <authorList>
            <person name="Thanompreechachai J."/>
            <person name="Duangmal K."/>
        </authorList>
    </citation>
    <scope>NUCLEOTIDE SEQUENCE [LARGE SCALE GENOMIC DNA]</scope>
    <source>
        <strain evidence="8 9">TBRC 1896</strain>
    </source>
</reference>
<dbReference type="InterPro" id="IPR002994">
    <property type="entry name" value="Surf1/Shy1"/>
</dbReference>
<keyword evidence="5 6" id="KW-0472">Membrane</keyword>
<keyword evidence="4 6" id="KW-1133">Transmembrane helix</keyword>
<keyword evidence="3 6" id="KW-0812">Transmembrane</keyword>
<keyword evidence="9" id="KW-1185">Reference proteome</keyword>
<dbReference type="PROSITE" id="PS50895">
    <property type="entry name" value="SURF1"/>
    <property type="match status" value="1"/>
</dbReference>
<feature type="transmembrane region" description="Helical" evidence="6">
    <location>
        <begin position="28"/>
        <end position="47"/>
    </location>
</feature>
<evidence type="ECO:0000313" key="9">
    <source>
        <dbReference type="Proteomes" id="UP001566476"/>
    </source>
</evidence>
<dbReference type="Proteomes" id="UP001566476">
    <property type="component" value="Unassembled WGS sequence"/>
</dbReference>
<dbReference type="InterPro" id="IPR045214">
    <property type="entry name" value="Surf1/Surf4"/>
</dbReference>
<evidence type="ECO:0000256" key="5">
    <source>
        <dbReference type="ARBA" id="ARBA00023136"/>
    </source>
</evidence>
<comment type="caution">
    <text evidence="8">The sequence shown here is derived from an EMBL/GenBank/DDBJ whole genome shotgun (WGS) entry which is preliminary data.</text>
</comment>